<evidence type="ECO:0000256" key="1">
    <source>
        <dbReference type="SAM" id="Phobius"/>
    </source>
</evidence>
<proteinExistence type="predicted"/>
<keyword evidence="1" id="KW-1133">Transmembrane helix</keyword>
<accession>A0A2R4XM94</accession>
<gene>
    <name evidence="2" type="ORF">DBV39_15640</name>
</gene>
<dbReference type="Proteomes" id="UP000244571">
    <property type="component" value="Chromosome"/>
</dbReference>
<feature type="transmembrane region" description="Helical" evidence="1">
    <location>
        <begin position="12"/>
        <end position="33"/>
    </location>
</feature>
<dbReference type="AlphaFoldDB" id="A0A2R4XM94"/>
<keyword evidence="1" id="KW-0812">Transmembrane</keyword>
<keyword evidence="1" id="KW-0472">Membrane</keyword>
<name>A0A2R4XM94_9BURK</name>
<reference evidence="2 3" key="1">
    <citation type="submission" date="2018-04" db="EMBL/GenBank/DDBJ databases">
        <title>Bordetella sp. HZ20 isolated from seawater.</title>
        <authorList>
            <person name="Sun C."/>
        </authorList>
    </citation>
    <scope>NUCLEOTIDE SEQUENCE [LARGE SCALE GENOMIC DNA]</scope>
    <source>
        <strain evidence="2 3">HZ20</strain>
    </source>
</reference>
<protein>
    <submittedName>
        <fullName evidence="2">Uncharacterized protein</fullName>
    </submittedName>
</protein>
<organism evidence="2 3">
    <name type="scientific">Orrella marina</name>
    <dbReference type="NCBI Taxonomy" id="2163011"/>
    <lineage>
        <taxon>Bacteria</taxon>
        <taxon>Pseudomonadati</taxon>
        <taxon>Pseudomonadota</taxon>
        <taxon>Betaproteobacteria</taxon>
        <taxon>Burkholderiales</taxon>
        <taxon>Alcaligenaceae</taxon>
        <taxon>Orrella</taxon>
    </lineage>
</organism>
<evidence type="ECO:0000313" key="2">
    <source>
        <dbReference type="EMBL" id="AWB34927.1"/>
    </source>
</evidence>
<dbReference type="KEGG" id="boz:DBV39_15640"/>
<dbReference type="EMBL" id="CP028901">
    <property type="protein sequence ID" value="AWB34927.1"/>
    <property type="molecule type" value="Genomic_DNA"/>
</dbReference>
<keyword evidence="3" id="KW-1185">Reference proteome</keyword>
<sequence length="63" mass="6821">MIERIRVSLWDIFTFFMTGLLAALVTSAFVAYAGTFSAPELASNLLLTPTKVDPVVKTESVAV</sequence>
<evidence type="ECO:0000313" key="3">
    <source>
        <dbReference type="Proteomes" id="UP000244571"/>
    </source>
</evidence>